<dbReference type="GO" id="GO:0008061">
    <property type="term" value="F:chitin binding"/>
    <property type="evidence" value="ECO:0007669"/>
    <property type="project" value="UniProtKB-UniRule"/>
</dbReference>
<keyword evidence="13" id="KW-1185">Reference proteome</keyword>
<dbReference type="CDD" id="cd11618">
    <property type="entry name" value="ChtBD1_1"/>
    <property type="match status" value="2"/>
</dbReference>
<feature type="compositionally biased region" description="Low complexity" evidence="9">
    <location>
        <begin position="248"/>
        <end position="273"/>
    </location>
</feature>
<name>A0A7U2I070_PHANO</name>
<dbReference type="OrthoDB" id="3935740at2759"/>
<feature type="disulfide bond" evidence="8">
    <location>
        <begin position="125"/>
        <end position="139"/>
    </location>
</feature>
<dbReference type="PANTHER" id="PTHR46471:SF2">
    <property type="entry name" value="CHITIN DEACETYLASE-RELATED"/>
    <property type="match status" value="1"/>
</dbReference>
<keyword evidence="2 8" id="KW-0147">Chitin-binding</keyword>
<evidence type="ECO:0000313" key="12">
    <source>
        <dbReference type="EMBL" id="QRC98400.1"/>
    </source>
</evidence>
<keyword evidence="6" id="KW-0119">Carbohydrate metabolism</keyword>
<dbReference type="PANTHER" id="PTHR46471">
    <property type="entry name" value="CHITIN DEACETYLASE"/>
    <property type="match status" value="1"/>
</dbReference>
<feature type="region of interest" description="Disordered" evidence="9">
    <location>
        <begin position="248"/>
        <end position="288"/>
    </location>
</feature>
<evidence type="ECO:0000259" key="11">
    <source>
        <dbReference type="PROSITE" id="PS50941"/>
    </source>
</evidence>
<evidence type="ECO:0000256" key="2">
    <source>
        <dbReference type="ARBA" id="ARBA00022669"/>
    </source>
</evidence>
<keyword evidence="5" id="KW-0378">Hydrolase</keyword>
<accession>A0A7U2I070</accession>
<reference evidence="13" key="1">
    <citation type="journal article" date="2021" name="BMC Genomics">
        <title>Chromosome-level genome assembly and manually-curated proteome of model necrotroph Parastagonospora nodorum Sn15 reveals a genome-wide trove of candidate effector homologs, and redundancy of virulence-related functions within an accessory chromosome.</title>
        <authorList>
            <person name="Bertazzoni S."/>
            <person name="Jones D.A.B."/>
            <person name="Phan H.T."/>
            <person name="Tan K.-C."/>
            <person name="Hane J.K."/>
        </authorList>
    </citation>
    <scope>NUCLEOTIDE SEQUENCE [LARGE SCALE GENOMIC DNA]</scope>
    <source>
        <strain evidence="13">SN15 / ATCC MYA-4574 / FGSC 10173)</strain>
    </source>
</reference>
<comment type="caution">
    <text evidence="8">Lacks conserved residue(s) required for the propagation of feature annotation.</text>
</comment>
<dbReference type="SMART" id="SM00270">
    <property type="entry name" value="ChtBD1"/>
    <property type="match status" value="2"/>
</dbReference>
<evidence type="ECO:0000256" key="9">
    <source>
        <dbReference type="SAM" id="MobiDB-lite"/>
    </source>
</evidence>
<keyword evidence="3" id="KW-0479">Metal-binding</keyword>
<comment type="cofactor">
    <cofactor evidence="1">
        <name>Co(2+)</name>
        <dbReference type="ChEBI" id="CHEBI:48828"/>
    </cofactor>
</comment>
<dbReference type="GO" id="GO:0046872">
    <property type="term" value="F:metal ion binding"/>
    <property type="evidence" value="ECO:0007669"/>
    <property type="project" value="UniProtKB-KW"/>
</dbReference>
<dbReference type="EMBL" id="CP069030">
    <property type="protein sequence ID" value="QRC98400.1"/>
    <property type="molecule type" value="Genomic_DNA"/>
</dbReference>
<gene>
    <name evidence="12" type="ORF">JI435_044640</name>
</gene>
<evidence type="ECO:0000256" key="10">
    <source>
        <dbReference type="SAM" id="SignalP"/>
    </source>
</evidence>
<feature type="signal peptide" evidence="10">
    <location>
        <begin position="1"/>
        <end position="18"/>
    </location>
</feature>
<evidence type="ECO:0000256" key="8">
    <source>
        <dbReference type="PROSITE-ProRule" id="PRU00261"/>
    </source>
</evidence>
<feature type="disulfide bond" evidence="8">
    <location>
        <begin position="43"/>
        <end position="57"/>
    </location>
</feature>
<keyword evidence="8" id="KW-1015">Disulfide bond</keyword>
<evidence type="ECO:0000256" key="5">
    <source>
        <dbReference type="ARBA" id="ARBA00022801"/>
    </source>
</evidence>
<organism evidence="12 13">
    <name type="scientific">Phaeosphaeria nodorum (strain SN15 / ATCC MYA-4574 / FGSC 10173)</name>
    <name type="common">Glume blotch fungus</name>
    <name type="synonym">Parastagonospora nodorum</name>
    <dbReference type="NCBI Taxonomy" id="321614"/>
    <lineage>
        <taxon>Eukaryota</taxon>
        <taxon>Fungi</taxon>
        <taxon>Dikarya</taxon>
        <taxon>Ascomycota</taxon>
        <taxon>Pezizomycotina</taxon>
        <taxon>Dothideomycetes</taxon>
        <taxon>Pleosporomycetidae</taxon>
        <taxon>Pleosporales</taxon>
        <taxon>Pleosporineae</taxon>
        <taxon>Phaeosphaeriaceae</taxon>
        <taxon>Parastagonospora</taxon>
    </lineage>
</organism>
<proteinExistence type="predicted"/>
<dbReference type="SUPFAM" id="SSF57016">
    <property type="entry name" value="Plant lectins/antimicrobial peptides"/>
    <property type="match status" value="2"/>
</dbReference>
<protein>
    <recommendedName>
        <fullName evidence="11">Chitin-binding type-1 domain-containing protein</fullName>
    </recommendedName>
</protein>
<sequence>MRSLTLLFLALAPCGVLSQRISKDATCGGAKGYSCLGSSFGNCCSQYGWCGSDRNYCDKGCQSKFGKCNQDTVVKSSSAPAKTSSKGSAPSVIPASPSNLAVSTNARCGKSFGDKTCIGSQWGDCCSQYSYCGSSKDHCNAKTCQKGYGKCNAPHSSSTSIQTSATPLTSSKGSAVASGTSSAAQSSASLSAPDSAGSSVPPLSTGISAASIQSSSLSSSLPSANTPSPADSIISVSTLSSASTPVLVASAGSSPSSESTTIASQSSSLDASSTINNDSPPFTPTASVVLPSDPEQFLATFTFQDDPLPTPVAMGSPPIVTGAEPMSPNLVPTCLIIPGQADATFNLLEPNDRVPIVKRADGTLGPIKAPKSEAEYEAMKPIVVEDVKLTSFAFVSSGNGLFDIFTNDNPRQYVAKKPDDSVTLTDQVTNDDQLVTSIFDVTCEGRVTVRIGTQYYTWALSNGNTVMAKADGTPDTMWTLPTKAAAVQRRKRTKSQDSYVPRCPSYPRPLDARVFDGARGNNPNKCGSKSFKVPDLSFGSCCDQHDNDFDDCSMTFMEGNNRFLSCMSGSGCKHLDHWYSYPLYLGCLNTALFYYSVVSSVAGQMAFYSANTDRCRCFCTGSTPDGCMVKGQFQCLNVKSNDVNNCGACGRTCPQGSRCEGGQCKCPAEQCGDRCVSLSSHPKNCGSCGRGSPSGYCVQGQPYTPPAFCSRGNAFRNGNFANGGNDWSGQIVSGGGNSRFDVGFDGGAEDADRSVGIFSLYAPNGGANLKTSLKMCPKLAYKLGFQIRRPYGTDSCTYYVYVAGELKNSGPVPQPTKVGAGWMWVSGLSAGPFYGERQGVSVAGPELSVDFQLDIRCSGNAPYNFIRVDQFSVNPAQ</sequence>
<feature type="compositionally biased region" description="Polar residues" evidence="9">
    <location>
        <begin position="274"/>
        <end position="286"/>
    </location>
</feature>
<dbReference type="InterPro" id="IPR036861">
    <property type="entry name" value="Endochitinase-like_sf"/>
</dbReference>
<evidence type="ECO:0000313" key="13">
    <source>
        <dbReference type="Proteomes" id="UP000663193"/>
    </source>
</evidence>
<evidence type="ECO:0000256" key="1">
    <source>
        <dbReference type="ARBA" id="ARBA00001941"/>
    </source>
</evidence>
<evidence type="ECO:0000256" key="3">
    <source>
        <dbReference type="ARBA" id="ARBA00022723"/>
    </source>
</evidence>
<dbReference type="Gene3D" id="3.30.60.10">
    <property type="entry name" value="Endochitinase-like"/>
    <property type="match status" value="2"/>
</dbReference>
<evidence type="ECO:0000256" key="7">
    <source>
        <dbReference type="ARBA" id="ARBA00023285"/>
    </source>
</evidence>
<keyword evidence="4 10" id="KW-0732">Signal</keyword>
<feature type="domain" description="Chitin-binding type-1" evidence="11">
    <location>
        <begin position="105"/>
        <end position="153"/>
    </location>
</feature>
<dbReference type="GO" id="GO:0016787">
    <property type="term" value="F:hydrolase activity"/>
    <property type="evidence" value="ECO:0007669"/>
    <property type="project" value="UniProtKB-KW"/>
</dbReference>
<evidence type="ECO:0000256" key="6">
    <source>
        <dbReference type="ARBA" id="ARBA00023277"/>
    </source>
</evidence>
<feature type="chain" id="PRO_5030940873" description="Chitin-binding type-1 domain-containing protein" evidence="10">
    <location>
        <begin position="19"/>
        <end position="877"/>
    </location>
</feature>
<evidence type="ECO:0000256" key="4">
    <source>
        <dbReference type="ARBA" id="ARBA00022729"/>
    </source>
</evidence>
<keyword evidence="7" id="KW-0170">Cobalt</keyword>
<dbReference type="VEuPathDB" id="FungiDB:JI435_044640"/>
<dbReference type="PROSITE" id="PS50941">
    <property type="entry name" value="CHIT_BIND_I_2"/>
    <property type="match status" value="2"/>
</dbReference>
<feature type="domain" description="Chitin-binding type-1" evidence="11">
    <location>
        <begin position="24"/>
        <end position="70"/>
    </location>
</feature>
<dbReference type="InterPro" id="IPR001002">
    <property type="entry name" value="Chitin-bd_1"/>
</dbReference>
<dbReference type="Proteomes" id="UP000663193">
    <property type="component" value="Chromosome 8"/>
</dbReference>
<dbReference type="AlphaFoldDB" id="A0A7U2I070"/>